<name>A0A4Z0F908_9GAMM</name>
<dbReference type="RefSeq" id="WP_135282442.1">
    <property type="nucleotide sequence ID" value="NZ_SRIO01000015.1"/>
</dbReference>
<keyword evidence="2" id="KW-1185">Reference proteome</keyword>
<dbReference type="Pfam" id="PF04430">
    <property type="entry name" value="DUF498"/>
    <property type="match status" value="1"/>
</dbReference>
<dbReference type="PANTHER" id="PTHR21192:SF2">
    <property type="entry name" value="NADH DEHYDROGENASE [UBIQUINONE] 1 ALPHA SUBCOMPLEX ASSEMBLY FACTOR 3"/>
    <property type="match status" value="1"/>
</dbReference>
<gene>
    <name evidence="1" type="ORF">E4680_10880</name>
</gene>
<dbReference type="CDD" id="cd05560">
    <property type="entry name" value="Xcc1710_like"/>
    <property type="match status" value="1"/>
</dbReference>
<accession>A0A4Z0F908</accession>
<reference evidence="1 2" key="1">
    <citation type="journal article" date="2019" name="ISME J.">
        <title>Candidatus Macondimonas diazotrophica, a novel gammaproteobacterial genus dominating crude-oil-contaminated coastal sediments.</title>
        <authorList>
            <person name="Karthikeyan S."/>
            <person name="Konstantinidis K."/>
        </authorList>
    </citation>
    <scope>NUCLEOTIDE SEQUENCE [LARGE SCALE GENOMIC DNA]</scope>
    <source>
        <strain evidence="1 2">KTK01</strain>
    </source>
</reference>
<sequence>MKLHRDNPNAQNRIRGYGSGEIRINEVSYHQSLIVAPQALELDGIPSDVAQLKSRHLERLLAHAPEIILLGTGSRLIFPPRELLFEPQSRGVGIEVMDTGAACRTFNVLLAEDRVVVALLMLEAGG</sequence>
<organism evidence="1 2">
    <name type="scientific">Candidatus Macondimonas diazotrophica</name>
    <dbReference type="NCBI Taxonomy" id="2305248"/>
    <lineage>
        <taxon>Bacteria</taxon>
        <taxon>Pseudomonadati</taxon>
        <taxon>Pseudomonadota</taxon>
        <taxon>Gammaproteobacteria</taxon>
        <taxon>Chromatiales</taxon>
        <taxon>Ectothiorhodospiraceae</taxon>
        <taxon>Candidatus Macondimonas</taxon>
    </lineage>
</organism>
<dbReference type="SUPFAM" id="SSF64076">
    <property type="entry name" value="MTH938-like"/>
    <property type="match status" value="1"/>
</dbReference>
<proteinExistence type="predicted"/>
<dbReference type="PANTHER" id="PTHR21192">
    <property type="entry name" value="NUCLEAR PROTEIN E3-3"/>
    <property type="match status" value="1"/>
</dbReference>
<comment type="caution">
    <text evidence="1">The sequence shown here is derived from an EMBL/GenBank/DDBJ whole genome shotgun (WGS) entry which is preliminary data.</text>
</comment>
<dbReference type="InterPro" id="IPR007523">
    <property type="entry name" value="NDUFAF3/AAMDC"/>
</dbReference>
<dbReference type="OrthoDB" id="9800373at2"/>
<evidence type="ECO:0000313" key="2">
    <source>
        <dbReference type="Proteomes" id="UP000297890"/>
    </source>
</evidence>
<dbReference type="Gene3D" id="3.40.1230.10">
    <property type="entry name" value="MTH938-like"/>
    <property type="match status" value="1"/>
</dbReference>
<protein>
    <recommendedName>
        <fullName evidence="3">Xcc1710-like domain-containing protein</fullName>
    </recommendedName>
</protein>
<evidence type="ECO:0008006" key="3">
    <source>
        <dbReference type="Google" id="ProtNLM"/>
    </source>
</evidence>
<dbReference type="EMBL" id="SRIO01000015">
    <property type="protein sequence ID" value="TFZ81804.1"/>
    <property type="molecule type" value="Genomic_DNA"/>
</dbReference>
<dbReference type="AlphaFoldDB" id="A0A4Z0F908"/>
<dbReference type="Proteomes" id="UP000297890">
    <property type="component" value="Unassembled WGS sequence"/>
</dbReference>
<evidence type="ECO:0000313" key="1">
    <source>
        <dbReference type="EMBL" id="TFZ81804.1"/>
    </source>
</evidence>
<dbReference type="InterPro" id="IPR036748">
    <property type="entry name" value="MTH938-like_sf"/>
</dbReference>